<keyword evidence="2" id="KW-1185">Reference proteome</keyword>
<evidence type="ECO:0000313" key="2">
    <source>
        <dbReference type="Proteomes" id="UP000789920"/>
    </source>
</evidence>
<accession>A0ACA9SFT9</accession>
<evidence type="ECO:0000313" key="1">
    <source>
        <dbReference type="EMBL" id="CAG8838513.1"/>
    </source>
</evidence>
<comment type="caution">
    <text evidence="1">The sequence shown here is derived from an EMBL/GenBank/DDBJ whole genome shotgun (WGS) entry which is preliminary data.</text>
</comment>
<name>A0ACA9SFT9_9GLOM</name>
<dbReference type="EMBL" id="CAJVQC010120789">
    <property type="protein sequence ID" value="CAG8838513.1"/>
    <property type="molecule type" value="Genomic_DNA"/>
</dbReference>
<dbReference type="Proteomes" id="UP000789920">
    <property type="component" value="Unassembled WGS sequence"/>
</dbReference>
<feature type="non-terminal residue" evidence="1">
    <location>
        <position position="1"/>
    </location>
</feature>
<feature type="non-terminal residue" evidence="1">
    <location>
        <position position="224"/>
    </location>
</feature>
<organism evidence="1 2">
    <name type="scientific">Racocetra persica</name>
    <dbReference type="NCBI Taxonomy" id="160502"/>
    <lineage>
        <taxon>Eukaryota</taxon>
        <taxon>Fungi</taxon>
        <taxon>Fungi incertae sedis</taxon>
        <taxon>Mucoromycota</taxon>
        <taxon>Glomeromycotina</taxon>
        <taxon>Glomeromycetes</taxon>
        <taxon>Diversisporales</taxon>
        <taxon>Gigasporaceae</taxon>
        <taxon>Racocetra</taxon>
    </lineage>
</organism>
<sequence length="224" mass="24591">VFAFYHQAIFENLIVSKMISILENWMPMLLNVFVMAGIAYGELKIPNRTDAAFSNLVLTETSQPGNANVINIENNTENGGAFTHSTESIETTSIITSHSRTSFHQRNESTGSDTPLICNPSLSSINGSPSESNSQIVGQRTSSLKHPLSIKWPTLISPIHLPSRQSVQYGKRNSFKDINRDSLVGANSGTNNTSYINIDFSPVQQISLRFPGASEEIISMSEKI</sequence>
<reference evidence="1" key="1">
    <citation type="submission" date="2021-06" db="EMBL/GenBank/DDBJ databases">
        <authorList>
            <person name="Kallberg Y."/>
            <person name="Tangrot J."/>
            <person name="Rosling A."/>
        </authorList>
    </citation>
    <scope>NUCLEOTIDE SEQUENCE</scope>
    <source>
        <strain evidence="1">MA461A</strain>
    </source>
</reference>
<gene>
    <name evidence="1" type="ORF">RPERSI_LOCUS30697</name>
</gene>
<proteinExistence type="predicted"/>
<protein>
    <submittedName>
        <fullName evidence="1">25074_t:CDS:1</fullName>
    </submittedName>
</protein>